<proteinExistence type="predicted"/>
<gene>
    <name evidence="7" type="ORF">ABH309_21845</name>
</gene>
<protein>
    <submittedName>
        <fullName evidence="7">ATP-binding cassette domain-containing protein</fullName>
    </submittedName>
</protein>
<comment type="caution">
    <text evidence="7">The sequence shown here is derived from an EMBL/GenBank/DDBJ whole genome shotgun (WGS) entry which is preliminary data.</text>
</comment>
<dbReference type="Gene3D" id="3.40.50.300">
    <property type="entry name" value="P-loop containing nucleotide triphosphate hydrolases"/>
    <property type="match status" value="1"/>
</dbReference>
<keyword evidence="7" id="KW-0067">ATP-binding</keyword>
<dbReference type="InterPro" id="IPR050153">
    <property type="entry name" value="Metal_Ion_Import_ABC"/>
</dbReference>
<evidence type="ECO:0000256" key="3">
    <source>
        <dbReference type="ARBA" id="ARBA00022833"/>
    </source>
</evidence>
<keyword evidence="2" id="KW-1003">Cell membrane</keyword>
<dbReference type="PANTHER" id="PTHR42734">
    <property type="entry name" value="METAL TRANSPORT SYSTEM ATP-BINDING PROTEIN TM_0124-RELATED"/>
    <property type="match status" value="1"/>
</dbReference>
<dbReference type="PANTHER" id="PTHR42734:SF9">
    <property type="entry name" value="ZINC IMPORT ATP-BINDING PROTEIN ZNUC"/>
    <property type="match status" value="1"/>
</dbReference>
<sequence>NAPLQKLSGGETQRVLLARALLNPPQLLVLDEPTQGVDVNGQVALYDLIDQLRHELNCGVLMVSHDLHLVMAKTDEVLCLNHHICCSGTPEAVSQHPEFIAMFGPRG</sequence>
<evidence type="ECO:0000259" key="6">
    <source>
        <dbReference type="Pfam" id="PF00005"/>
    </source>
</evidence>
<reference evidence="7 8" key="1">
    <citation type="submission" date="2024-05" db="EMBL/GenBank/DDBJ databases">
        <authorList>
            <person name="De Oliveira J.P."/>
            <person name="Noriler S.A."/>
            <person name="De Oliveira A.G."/>
            <person name="Sipoli D.S."/>
        </authorList>
    </citation>
    <scope>NUCLEOTIDE SEQUENCE [LARGE SCALE GENOMIC DNA]</scope>
    <source>
        <strain evidence="7 8">LABIM186</strain>
    </source>
</reference>
<feature type="non-terminal residue" evidence="7">
    <location>
        <position position="107"/>
    </location>
</feature>
<organism evidence="7 8">
    <name type="scientific">Chromobacterium piscinae</name>
    <dbReference type="NCBI Taxonomy" id="686831"/>
    <lineage>
        <taxon>Bacteria</taxon>
        <taxon>Pseudomonadati</taxon>
        <taxon>Pseudomonadota</taxon>
        <taxon>Betaproteobacteria</taxon>
        <taxon>Neisseriales</taxon>
        <taxon>Chromobacteriaceae</taxon>
        <taxon>Chromobacterium</taxon>
    </lineage>
</organism>
<feature type="non-terminal residue" evidence="7">
    <location>
        <position position="1"/>
    </location>
</feature>
<keyword evidence="4" id="KW-1278">Translocase</keyword>
<evidence type="ECO:0000313" key="8">
    <source>
        <dbReference type="Proteomes" id="UP001438292"/>
    </source>
</evidence>
<keyword evidence="5" id="KW-0472">Membrane</keyword>
<feature type="domain" description="ABC transporter" evidence="6">
    <location>
        <begin position="5"/>
        <end position="35"/>
    </location>
</feature>
<dbReference type="SUPFAM" id="SSF52540">
    <property type="entry name" value="P-loop containing nucleoside triphosphate hydrolases"/>
    <property type="match status" value="1"/>
</dbReference>
<keyword evidence="3" id="KW-0862">Zinc</keyword>
<dbReference type="RefSeq" id="WP_347788056.1">
    <property type="nucleotide sequence ID" value="NZ_JBDQQU010000266.1"/>
</dbReference>
<evidence type="ECO:0000313" key="7">
    <source>
        <dbReference type="EMBL" id="MEO3957087.1"/>
    </source>
</evidence>
<dbReference type="GO" id="GO:0005524">
    <property type="term" value="F:ATP binding"/>
    <property type="evidence" value="ECO:0007669"/>
    <property type="project" value="UniProtKB-KW"/>
</dbReference>
<evidence type="ECO:0000256" key="5">
    <source>
        <dbReference type="ARBA" id="ARBA00023136"/>
    </source>
</evidence>
<evidence type="ECO:0000256" key="1">
    <source>
        <dbReference type="ARBA" id="ARBA00022448"/>
    </source>
</evidence>
<name>A0ABV0HBA6_9NEIS</name>
<evidence type="ECO:0000256" key="4">
    <source>
        <dbReference type="ARBA" id="ARBA00022967"/>
    </source>
</evidence>
<keyword evidence="7" id="KW-0547">Nucleotide-binding</keyword>
<accession>A0ABV0HBA6</accession>
<dbReference type="InterPro" id="IPR003439">
    <property type="entry name" value="ABC_transporter-like_ATP-bd"/>
</dbReference>
<evidence type="ECO:0000256" key="2">
    <source>
        <dbReference type="ARBA" id="ARBA00022475"/>
    </source>
</evidence>
<dbReference type="InterPro" id="IPR027417">
    <property type="entry name" value="P-loop_NTPase"/>
</dbReference>
<keyword evidence="1" id="KW-0813">Transport</keyword>
<dbReference type="Pfam" id="PF00005">
    <property type="entry name" value="ABC_tran"/>
    <property type="match status" value="1"/>
</dbReference>
<keyword evidence="8" id="KW-1185">Reference proteome</keyword>
<dbReference type="EMBL" id="JBDQQU010000266">
    <property type="protein sequence ID" value="MEO3957087.1"/>
    <property type="molecule type" value="Genomic_DNA"/>
</dbReference>
<dbReference type="Proteomes" id="UP001438292">
    <property type="component" value="Unassembled WGS sequence"/>
</dbReference>